<dbReference type="Pfam" id="PF26652">
    <property type="entry name" value="Zn_ribbon_double"/>
    <property type="match status" value="1"/>
</dbReference>
<protein>
    <recommendedName>
        <fullName evidence="1">Probable double zinc ribbon domain-containing protein</fullName>
    </recommendedName>
</protein>
<organism evidence="2 3">
    <name type="scientific">Clathrospora elynae</name>
    <dbReference type="NCBI Taxonomy" id="706981"/>
    <lineage>
        <taxon>Eukaryota</taxon>
        <taxon>Fungi</taxon>
        <taxon>Dikarya</taxon>
        <taxon>Ascomycota</taxon>
        <taxon>Pezizomycotina</taxon>
        <taxon>Dothideomycetes</taxon>
        <taxon>Pleosporomycetidae</taxon>
        <taxon>Pleosporales</taxon>
        <taxon>Diademaceae</taxon>
        <taxon>Clathrospora</taxon>
    </lineage>
</organism>
<dbReference type="Proteomes" id="UP000800038">
    <property type="component" value="Unassembled WGS sequence"/>
</dbReference>
<sequence>SRKQFFSKVAMALTAFHPRGRKLDPPIDTKALHAHRDAEKPLEEAWNPQCFKYGEDHYSAFPFRSETGDGVWICCCRHKNILMLYQGAYPFKYVQCAHCEHILCPHCRTSDDLTPIPSITTEAFEERIREQVQEVRYYRLCRACGLTQPGTIKDSRMEYPSPCPCNQPAIEEGSHFFISTVDGYRDDPNGTAVNLGLERSLAASQRYLEMK</sequence>
<proteinExistence type="predicted"/>
<name>A0A6A5SRJ5_9PLEO</name>
<dbReference type="InterPro" id="IPR058253">
    <property type="entry name" value="Zn_ribbon_double"/>
</dbReference>
<gene>
    <name evidence="2" type="ORF">EJ02DRAFT_324351</name>
</gene>
<accession>A0A6A5SRJ5</accession>
<dbReference type="AlphaFoldDB" id="A0A6A5SRJ5"/>
<evidence type="ECO:0000259" key="1">
    <source>
        <dbReference type="Pfam" id="PF26652"/>
    </source>
</evidence>
<dbReference type="OrthoDB" id="3793432at2759"/>
<feature type="non-terminal residue" evidence="2">
    <location>
        <position position="211"/>
    </location>
</feature>
<evidence type="ECO:0000313" key="3">
    <source>
        <dbReference type="Proteomes" id="UP000800038"/>
    </source>
</evidence>
<evidence type="ECO:0000313" key="2">
    <source>
        <dbReference type="EMBL" id="KAF1942713.1"/>
    </source>
</evidence>
<keyword evidence="3" id="KW-1185">Reference proteome</keyword>
<dbReference type="EMBL" id="ML976032">
    <property type="protein sequence ID" value="KAF1942713.1"/>
    <property type="molecule type" value="Genomic_DNA"/>
</dbReference>
<reference evidence="2" key="1">
    <citation type="journal article" date="2020" name="Stud. Mycol.">
        <title>101 Dothideomycetes genomes: a test case for predicting lifestyles and emergence of pathogens.</title>
        <authorList>
            <person name="Haridas S."/>
            <person name="Albert R."/>
            <person name="Binder M."/>
            <person name="Bloem J."/>
            <person name="Labutti K."/>
            <person name="Salamov A."/>
            <person name="Andreopoulos B."/>
            <person name="Baker S."/>
            <person name="Barry K."/>
            <person name="Bills G."/>
            <person name="Bluhm B."/>
            <person name="Cannon C."/>
            <person name="Castanera R."/>
            <person name="Culley D."/>
            <person name="Daum C."/>
            <person name="Ezra D."/>
            <person name="Gonzalez J."/>
            <person name="Henrissat B."/>
            <person name="Kuo A."/>
            <person name="Liang C."/>
            <person name="Lipzen A."/>
            <person name="Lutzoni F."/>
            <person name="Magnuson J."/>
            <person name="Mondo S."/>
            <person name="Nolan M."/>
            <person name="Ohm R."/>
            <person name="Pangilinan J."/>
            <person name="Park H.-J."/>
            <person name="Ramirez L."/>
            <person name="Alfaro M."/>
            <person name="Sun H."/>
            <person name="Tritt A."/>
            <person name="Yoshinaga Y."/>
            <person name="Zwiers L.-H."/>
            <person name="Turgeon B."/>
            <person name="Goodwin S."/>
            <person name="Spatafora J."/>
            <person name="Crous P."/>
            <person name="Grigoriev I."/>
        </authorList>
    </citation>
    <scope>NUCLEOTIDE SEQUENCE</scope>
    <source>
        <strain evidence="2">CBS 161.51</strain>
    </source>
</reference>
<feature type="non-terminal residue" evidence="2">
    <location>
        <position position="1"/>
    </location>
</feature>
<feature type="domain" description="Probable double zinc ribbon" evidence="1">
    <location>
        <begin position="70"/>
        <end position="192"/>
    </location>
</feature>